<dbReference type="AlphaFoldDB" id="A0A1X0NM49"/>
<gene>
    <name evidence="2" type="ORF">TM35_000331080</name>
</gene>
<sequence>MVQRDLVHAIKSWWPQVEMKGRRRLITEPHLNGVLSKAEIPRCEYPSRLARRQELRYARYMLQIDFEAYYDSIPLMDEGLRNKFVFRARDGALYRLRTLPTGARWSVAVGQAVTWTIVDIDTRRTILTMIDNILIAAHAGEEVEFVRTVRQIVDRIEVANLCTSPSREEVRSWSDSVMLEEARKTNVFLGRGVYLVGRGTQGAQLHQDGVETEAGSGTATAQEFHVQRICIQRVTHTVCVAHHKVEPRFSV</sequence>
<accession>A0A1X0NM49</accession>
<reference evidence="2 3" key="1">
    <citation type="submission" date="2017-03" db="EMBL/GenBank/DDBJ databases">
        <title>An alternative strategy for trypanosome survival in the mammalian bloodstream revealed through genome and transcriptome analysis of the ubiquitous bovine parasite Trypanosoma (Megatrypanum) theileri.</title>
        <authorList>
            <person name="Kelly S."/>
            <person name="Ivens A."/>
            <person name="Mott A."/>
            <person name="O'Neill E."/>
            <person name="Emms D."/>
            <person name="Macleod O."/>
            <person name="Voorheis P."/>
            <person name="Matthews J."/>
            <person name="Matthews K."/>
            <person name="Carrington M."/>
        </authorList>
    </citation>
    <scope>NUCLEOTIDE SEQUENCE [LARGE SCALE GENOMIC DNA]</scope>
    <source>
        <strain evidence="2">Edinburgh</strain>
    </source>
</reference>
<dbReference type="VEuPathDB" id="TriTrypDB:TM35_000331080"/>
<dbReference type="OrthoDB" id="280576at2759"/>
<proteinExistence type="predicted"/>
<name>A0A1X0NM49_9TRYP</name>
<dbReference type="InterPro" id="IPR043502">
    <property type="entry name" value="DNA/RNA_pol_sf"/>
</dbReference>
<dbReference type="GeneID" id="39988644"/>
<dbReference type="PROSITE" id="PS50878">
    <property type="entry name" value="RT_POL"/>
    <property type="match status" value="1"/>
</dbReference>
<dbReference type="SUPFAM" id="SSF56672">
    <property type="entry name" value="DNA/RNA polymerases"/>
    <property type="match status" value="1"/>
</dbReference>
<evidence type="ECO:0000259" key="1">
    <source>
        <dbReference type="PROSITE" id="PS50878"/>
    </source>
</evidence>
<dbReference type="InterPro" id="IPR000477">
    <property type="entry name" value="RT_dom"/>
</dbReference>
<dbReference type="EMBL" id="NBCO01000033">
    <property type="protein sequence ID" value="ORC85651.1"/>
    <property type="molecule type" value="Genomic_DNA"/>
</dbReference>
<feature type="domain" description="Reverse transcriptase" evidence="1">
    <location>
        <begin position="1"/>
        <end position="193"/>
    </location>
</feature>
<evidence type="ECO:0000313" key="3">
    <source>
        <dbReference type="Proteomes" id="UP000192257"/>
    </source>
</evidence>
<dbReference type="RefSeq" id="XP_028879717.1">
    <property type="nucleotide sequence ID" value="XM_029028864.1"/>
</dbReference>
<comment type="caution">
    <text evidence="2">The sequence shown here is derived from an EMBL/GenBank/DDBJ whole genome shotgun (WGS) entry which is preliminary data.</text>
</comment>
<evidence type="ECO:0000313" key="2">
    <source>
        <dbReference type="EMBL" id="ORC85651.1"/>
    </source>
</evidence>
<organism evidence="2 3">
    <name type="scientific">Trypanosoma theileri</name>
    <dbReference type="NCBI Taxonomy" id="67003"/>
    <lineage>
        <taxon>Eukaryota</taxon>
        <taxon>Discoba</taxon>
        <taxon>Euglenozoa</taxon>
        <taxon>Kinetoplastea</taxon>
        <taxon>Metakinetoplastina</taxon>
        <taxon>Trypanosomatida</taxon>
        <taxon>Trypanosomatidae</taxon>
        <taxon>Trypanosoma</taxon>
    </lineage>
</organism>
<dbReference type="Proteomes" id="UP000192257">
    <property type="component" value="Unassembled WGS sequence"/>
</dbReference>
<keyword evidence="3" id="KW-1185">Reference proteome</keyword>
<protein>
    <submittedName>
        <fullName evidence="2">TATE DNA transposon</fullName>
    </submittedName>
</protein>